<keyword evidence="6" id="KW-1185">Reference proteome</keyword>
<dbReference type="Pfam" id="PF00282">
    <property type="entry name" value="Pyridoxal_deC"/>
    <property type="match status" value="2"/>
</dbReference>
<dbReference type="GO" id="GO:0030170">
    <property type="term" value="F:pyridoxal phosphate binding"/>
    <property type="evidence" value="ECO:0007669"/>
    <property type="project" value="InterPro"/>
</dbReference>
<dbReference type="EMBL" id="CAJHJT010000012">
    <property type="protein sequence ID" value="CAD6997197.1"/>
    <property type="molecule type" value="Genomic_DNA"/>
</dbReference>
<dbReference type="InterPro" id="IPR002129">
    <property type="entry name" value="PyrdxlP-dep_de-COase"/>
</dbReference>
<evidence type="ECO:0000313" key="5">
    <source>
        <dbReference type="EMBL" id="CAD6997197.1"/>
    </source>
</evidence>
<evidence type="ECO:0000256" key="3">
    <source>
        <dbReference type="ARBA" id="ARBA00023239"/>
    </source>
</evidence>
<organism evidence="5 6">
    <name type="scientific">Ceratitis capitata</name>
    <name type="common">Mediterranean fruit fly</name>
    <name type="synonym">Tephritis capitata</name>
    <dbReference type="NCBI Taxonomy" id="7213"/>
    <lineage>
        <taxon>Eukaryota</taxon>
        <taxon>Metazoa</taxon>
        <taxon>Ecdysozoa</taxon>
        <taxon>Arthropoda</taxon>
        <taxon>Hexapoda</taxon>
        <taxon>Insecta</taxon>
        <taxon>Pterygota</taxon>
        <taxon>Neoptera</taxon>
        <taxon>Endopterygota</taxon>
        <taxon>Diptera</taxon>
        <taxon>Brachycera</taxon>
        <taxon>Muscomorpha</taxon>
        <taxon>Tephritoidea</taxon>
        <taxon>Tephritidae</taxon>
        <taxon>Ceratitis</taxon>
        <taxon>Ceratitis</taxon>
    </lineage>
</organism>
<dbReference type="GO" id="GO:0004058">
    <property type="term" value="F:aromatic-L-amino-acid decarboxylase activity"/>
    <property type="evidence" value="ECO:0007669"/>
    <property type="project" value="TreeGrafter"/>
</dbReference>
<dbReference type="AlphaFoldDB" id="A0A811UH65"/>
<dbReference type="InterPro" id="IPR015424">
    <property type="entry name" value="PyrdxlP-dep_Trfase"/>
</dbReference>
<dbReference type="SUPFAM" id="SSF53383">
    <property type="entry name" value="PLP-dependent transferases"/>
    <property type="match status" value="1"/>
</dbReference>
<gene>
    <name evidence="5" type="ORF">CCAP1982_LOCUS5836</name>
</gene>
<dbReference type="Proteomes" id="UP000606786">
    <property type="component" value="Unassembled WGS sequence"/>
</dbReference>
<evidence type="ECO:0000313" key="6">
    <source>
        <dbReference type="Proteomes" id="UP000606786"/>
    </source>
</evidence>
<dbReference type="PRINTS" id="PR00800">
    <property type="entry name" value="YHDCRBOXLASE"/>
</dbReference>
<dbReference type="Gene3D" id="3.40.640.10">
    <property type="entry name" value="Type I PLP-dependent aspartate aminotransferase-like (Major domain)"/>
    <property type="match status" value="1"/>
</dbReference>
<dbReference type="InterPro" id="IPR010977">
    <property type="entry name" value="Aromatic_deC"/>
</dbReference>
<evidence type="ECO:0000256" key="2">
    <source>
        <dbReference type="ARBA" id="ARBA00022898"/>
    </source>
</evidence>
<dbReference type="InterPro" id="IPR015421">
    <property type="entry name" value="PyrdxlP-dep_Trfase_major"/>
</dbReference>
<keyword evidence="2 4" id="KW-0663">Pyridoxal phosphate</keyword>
<proteinExistence type="inferred from homology"/>
<protein>
    <submittedName>
        <fullName evidence="5">(Mediterranean fruit fly) hypothetical protein</fullName>
    </submittedName>
</protein>
<evidence type="ECO:0000256" key="1">
    <source>
        <dbReference type="ARBA" id="ARBA00001933"/>
    </source>
</evidence>
<dbReference type="GO" id="GO:0006520">
    <property type="term" value="P:amino acid metabolic process"/>
    <property type="evidence" value="ECO:0007669"/>
    <property type="project" value="InterPro"/>
</dbReference>
<reference evidence="5" key="1">
    <citation type="submission" date="2020-11" db="EMBL/GenBank/DDBJ databases">
        <authorList>
            <person name="Whitehead M."/>
        </authorList>
    </citation>
    <scope>NUCLEOTIDE SEQUENCE</scope>
    <source>
        <strain evidence="5">EGII</strain>
    </source>
</reference>
<dbReference type="OrthoDB" id="639767at2759"/>
<dbReference type="GO" id="GO:0006584">
    <property type="term" value="P:catecholamine metabolic process"/>
    <property type="evidence" value="ECO:0007669"/>
    <property type="project" value="TreeGrafter"/>
</dbReference>
<dbReference type="PANTHER" id="PTHR11999:SF60">
    <property type="entry name" value="3,4-DIHYDROXYPHENYLACETALDEHYDE SYNTHASE"/>
    <property type="match status" value="1"/>
</dbReference>
<keyword evidence="3 4" id="KW-0456">Lyase</keyword>
<comment type="cofactor">
    <cofactor evidence="1 4">
        <name>pyridoxal 5'-phosphate</name>
        <dbReference type="ChEBI" id="CHEBI:597326"/>
    </cofactor>
</comment>
<comment type="similarity">
    <text evidence="4">Belongs to the group II decarboxylase family.</text>
</comment>
<name>A0A811UH65_CERCA</name>
<evidence type="ECO:0000256" key="4">
    <source>
        <dbReference type="RuleBase" id="RU000382"/>
    </source>
</evidence>
<dbReference type="GO" id="GO:0019752">
    <property type="term" value="P:carboxylic acid metabolic process"/>
    <property type="evidence" value="ECO:0007669"/>
    <property type="project" value="InterPro"/>
</dbReference>
<sequence length="205" mass="22757">MDFNEFRNFGKGAIELLIRYLQNIRERDVLSSAAPFSLIHTLPNEMPERAENWQDILNDIETFLLPALTHWQSPNFHGFYPSSSSMGSIVGELLIAGIGVLGFNWHSVEGPGGGVILGSASEAVLIAVISAREHMVRCTKTKHPDRNERDIRAKLIAYASDQSNSCIEKAGKLAALPFNLLPTKNDFRLHAEQLEAAIKMIYPKA</sequence>
<dbReference type="Gene3D" id="1.20.1340.10">
    <property type="entry name" value="dopa decarboxylase, N-terminal domain"/>
    <property type="match status" value="1"/>
</dbReference>
<accession>A0A811UH65</accession>
<dbReference type="PANTHER" id="PTHR11999">
    <property type="entry name" value="GROUP II PYRIDOXAL-5-PHOSPHATE DECARBOXYLASE"/>
    <property type="match status" value="1"/>
</dbReference>
<comment type="caution">
    <text evidence="5">The sequence shown here is derived from an EMBL/GenBank/DDBJ whole genome shotgun (WGS) entry which is preliminary data.</text>
</comment>
<dbReference type="GO" id="GO:0005737">
    <property type="term" value="C:cytoplasm"/>
    <property type="evidence" value="ECO:0007669"/>
    <property type="project" value="TreeGrafter"/>
</dbReference>